<dbReference type="InterPro" id="IPR036388">
    <property type="entry name" value="WH-like_DNA-bd_sf"/>
</dbReference>
<reference evidence="3 4" key="1">
    <citation type="submission" date="2016-10" db="EMBL/GenBank/DDBJ databases">
        <authorList>
            <person name="de Groot N.N."/>
        </authorList>
    </citation>
    <scope>NUCLEOTIDE SEQUENCE [LARGE SCALE GENOMIC DNA]</scope>
    <source>
        <strain evidence="3 4">DSM 40306</strain>
    </source>
</reference>
<dbReference type="InterPro" id="IPR000835">
    <property type="entry name" value="HTH_MarR-typ"/>
</dbReference>
<accession>A0A1H4PJT2</accession>
<feature type="compositionally biased region" description="Low complexity" evidence="1">
    <location>
        <begin position="166"/>
        <end position="184"/>
    </location>
</feature>
<organism evidence="3 4">
    <name type="scientific">Streptomyces misionensis</name>
    <dbReference type="NCBI Taxonomy" id="67331"/>
    <lineage>
        <taxon>Bacteria</taxon>
        <taxon>Bacillati</taxon>
        <taxon>Actinomycetota</taxon>
        <taxon>Actinomycetes</taxon>
        <taxon>Kitasatosporales</taxon>
        <taxon>Streptomycetaceae</taxon>
        <taxon>Streptomyces</taxon>
    </lineage>
</organism>
<feature type="region of interest" description="Disordered" evidence="1">
    <location>
        <begin position="160"/>
        <end position="184"/>
    </location>
</feature>
<sequence>MDDEAIQGSGGQAPPGTFEAELTDALVGIQRLIRRRLRGGLAGPRLRGAEVELLRLVESRPGIGVSEAAKELHLASNSVSTLVNQLVRDAYLIRETDPADRRAARLRLTGAAQKRLADWHRRRADLVGRQLSRLDEADRDALHAALPALRRLAGRLREDIEEPVSAQAGATAAPEAPWTENTPS</sequence>
<evidence type="ECO:0000313" key="3">
    <source>
        <dbReference type="EMBL" id="SEC07352.1"/>
    </source>
</evidence>
<proteinExistence type="predicted"/>
<dbReference type="Proteomes" id="UP000182375">
    <property type="component" value="Unassembled WGS sequence"/>
</dbReference>
<evidence type="ECO:0000256" key="1">
    <source>
        <dbReference type="SAM" id="MobiDB-lite"/>
    </source>
</evidence>
<protein>
    <submittedName>
        <fullName evidence="3">DNA-binding transcriptional regulator, MarR family</fullName>
    </submittedName>
</protein>
<dbReference type="PANTHER" id="PTHR39515">
    <property type="entry name" value="CONSERVED PROTEIN"/>
    <property type="match status" value="1"/>
</dbReference>
<dbReference type="GO" id="GO:0003677">
    <property type="term" value="F:DNA binding"/>
    <property type="evidence" value="ECO:0007669"/>
    <property type="project" value="UniProtKB-KW"/>
</dbReference>
<evidence type="ECO:0000259" key="2">
    <source>
        <dbReference type="PROSITE" id="PS50995"/>
    </source>
</evidence>
<dbReference type="SUPFAM" id="SSF46785">
    <property type="entry name" value="Winged helix' DNA-binding domain"/>
    <property type="match status" value="1"/>
</dbReference>
<dbReference type="Pfam" id="PF12802">
    <property type="entry name" value="MarR_2"/>
    <property type="match status" value="1"/>
</dbReference>
<dbReference type="GO" id="GO:0003700">
    <property type="term" value="F:DNA-binding transcription factor activity"/>
    <property type="evidence" value="ECO:0007669"/>
    <property type="project" value="InterPro"/>
</dbReference>
<dbReference type="STRING" id="67331.SAMN04490357_1114"/>
<dbReference type="AlphaFoldDB" id="A0A1H4PJT2"/>
<name>A0A1H4PJT2_9ACTN</name>
<dbReference type="PANTHER" id="PTHR39515:SF2">
    <property type="entry name" value="HTH-TYPE TRANSCRIPTIONAL REGULATOR RV0880"/>
    <property type="match status" value="1"/>
</dbReference>
<dbReference type="InterPro" id="IPR052526">
    <property type="entry name" value="HTH-type_Bedaq_tolerance"/>
</dbReference>
<dbReference type="InterPro" id="IPR036390">
    <property type="entry name" value="WH_DNA-bd_sf"/>
</dbReference>
<dbReference type="SMART" id="SM00347">
    <property type="entry name" value="HTH_MARR"/>
    <property type="match status" value="1"/>
</dbReference>
<keyword evidence="3" id="KW-0238">DNA-binding</keyword>
<gene>
    <name evidence="3" type="ORF">SAMN04490357_1114</name>
</gene>
<dbReference type="GeneID" id="95510346"/>
<dbReference type="RefSeq" id="WP_244174816.1">
    <property type="nucleotide sequence ID" value="NZ_FNTD01000004.1"/>
</dbReference>
<evidence type="ECO:0000313" key="4">
    <source>
        <dbReference type="Proteomes" id="UP000182375"/>
    </source>
</evidence>
<dbReference type="EMBL" id="FNTD01000004">
    <property type="protein sequence ID" value="SEC07352.1"/>
    <property type="molecule type" value="Genomic_DNA"/>
</dbReference>
<dbReference type="PROSITE" id="PS50995">
    <property type="entry name" value="HTH_MARR_2"/>
    <property type="match status" value="1"/>
</dbReference>
<dbReference type="Gene3D" id="1.10.10.10">
    <property type="entry name" value="Winged helix-like DNA-binding domain superfamily/Winged helix DNA-binding domain"/>
    <property type="match status" value="1"/>
</dbReference>
<feature type="domain" description="HTH marR-type" evidence="2">
    <location>
        <begin position="19"/>
        <end position="158"/>
    </location>
</feature>